<evidence type="ECO:0000256" key="2">
    <source>
        <dbReference type="ARBA" id="ARBA00022448"/>
    </source>
</evidence>
<keyword evidence="9" id="KW-1185">Reference proteome</keyword>
<dbReference type="NCBIfam" id="TIGR01145">
    <property type="entry name" value="ATP_synt_delta"/>
    <property type="match status" value="1"/>
</dbReference>
<dbReference type="Gene3D" id="1.10.520.20">
    <property type="entry name" value="N-terminal domain of the delta subunit of the F1F0-ATP synthase"/>
    <property type="match status" value="1"/>
</dbReference>
<evidence type="ECO:0000256" key="4">
    <source>
        <dbReference type="ARBA" id="ARBA00023065"/>
    </source>
</evidence>
<keyword evidence="6 7" id="KW-0066">ATP synthesis</keyword>
<dbReference type="eggNOG" id="COG0712">
    <property type="taxonomic scope" value="Bacteria"/>
</dbReference>
<protein>
    <recommendedName>
        <fullName evidence="7">ATP synthase subunit delta</fullName>
    </recommendedName>
    <alternativeName>
        <fullName evidence="7">ATP synthase F(1) sector subunit delta</fullName>
    </alternativeName>
    <alternativeName>
        <fullName evidence="7">F-type ATPase subunit delta</fullName>
        <shortName evidence="7">F-ATPase subunit delta</shortName>
    </alternativeName>
</protein>
<dbReference type="Pfam" id="PF00213">
    <property type="entry name" value="OSCP"/>
    <property type="match status" value="1"/>
</dbReference>
<keyword evidence="7" id="KW-1003">Cell membrane</keyword>
<organism evidence="8 9">
    <name type="scientific">Candidatus Criblamydia sequanensis CRIB-18</name>
    <dbReference type="NCBI Taxonomy" id="1437425"/>
    <lineage>
        <taxon>Bacteria</taxon>
        <taxon>Pseudomonadati</taxon>
        <taxon>Chlamydiota</taxon>
        <taxon>Chlamydiia</taxon>
        <taxon>Parachlamydiales</taxon>
        <taxon>Candidatus Criblamydiaceae</taxon>
        <taxon>Candidatus Criblamydia</taxon>
    </lineage>
</organism>
<dbReference type="PRINTS" id="PR00125">
    <property type="entry name" value="ATPASEDELTA"/>
</dbReference>
<dbReference type="Proteomes" id="UP000031552">
    <property type="component" value="Unassembled WGS sequence"/>
</dbReference>
<keyword evidence="5 7" id="KW-0472">Membrane</keyword>
<dbReference type="PROSITE" id="PS00389">
    <property type="entry name" value="ATPASE_DELTA"/>
    <property type="match status" value="1"/>
</dbReference>
<dbReference type="InterPro" id="IPR026015">
    <property type="entry name" value="ATP_synth_OSCP/delta_N_sf"/>
</dbReference>
<dbReference type="OrthoDB" id="9802471at2"/>
<evidence type="ECO:0000256" key="7">
    <source>
        <dbReference type="HAMAP-Rule" id="MF_01416"/>
    </source>
</evidence>
<comment type="caution">
    <text evidence="8">The sequence shown here is derived from an EMBL/GenBank/DDBJ whole genome shotgun (WGS) entry which is preliminary data.</text>
</comment>
<name>A0A090DXE2_9BACT</name>
<dbReference type="SUPFAM" id="SSF47928">
    <property type="entry name" value="N-terminal domain of the delta subunit of the F1F0-ATP synthase"/>
    <property type="match status" value="1"/>
</dbReference>
<evidence type="ECO:0000256" key="3">
    <source>
        <dbReference type="ARBA" id="ARBA00022781"/>
    </source>
</evidence>
<dbReference type="PANTHER" id="PTHR11910">
    <property type="entry name" value="ATP SYNTHASE DELTA CHAIN"/>
    <property type="match status" value="1"/>
</dbReference>
<comment type="function">
    <text evidence="7">This protein is part of the stalk that links CF(0) to CF(1). It either transmits conformational changes from CF(0) to CF(1) or is implicated in proton conduction.</text>
</comment>
<keyword evidence="8" id="KW-0378">Hydrolase</keyword>
<sequence>MSAVISKAYSKALFHLADSKDDKLKRWKKELEEVLHIFEKFPKLNSFFTLAVIKEKEKEKFLEKVFKGKMDDELYQFLLFLLKKKFLVQLEGIASSYATLVKEHFNILEVHMVSSSPMDEKSKKILLEKLESTYGKKVDIVEKVDPKLLGGFILKIGDQFIDASIKGRLVELNQKLLSLHF</sequence>
<keyword evidence="3 7" id="KW-0375">Hydrogen ion transport</keyword>
<keyword evidence="7" id="KW-0139">CF(1)</keyword>
<keyword evidence="2 7" id="KW-0813">Transport</keyword>
<reference evidence="8" key="1">
    <citation type="submission" date="2013-12" db="EMBL/GenBank/DDBJ databases">
        <authorList>
            <person name="Linke B."/>
        </authorList>
    </citation>
    <scope>NUCLEOTIDE SEQUENCE [LARGE SCALE GENOMIC DNA]</scope>
    <source>
        <strain evidence="8">CRIB-18</strain>
    </source>
</reference>
<evidence type="ECO:0000256" key="6">
    <source>
        <dbReference type="ARBA" id="ARBA00023310"/>
    </source>
</evidence>
<evidence type="ECO:0000256" key="1">
    <source>
        <dbReference type="ARBA" id="ARBA00004370"/>
    </source>
</evidence>
<dbReference type="STRING" id="1437425.CSEC_0651"/>
<dbReference type="GO" id="GO:0016787">
    <property type="term" value="F:hydrolase activity"/>
    <property type="evidence" value="ECO:0007669"/>
    <property type="project" value="UniProtKB-KW"/>
</dbReference>
<dbReference type="HAMAP" id="MF_01416">
    <property type="entry name" value="ATP_synth_delta_bact"/>
    <property type="match status" value="1"/>
</dbReference>
<dbReference type="AlphaFoldDB" id="A0A090DXE2"/>
<dbReference type="EMBL" id="CCEJ010000003">
    <property type="protein sequence ID" value="CDR33484.1"/>
    <property type="molecule type" value="Genomic_DNA"/>
</dbReference>
<dbReference type="GO" id="GO:0046933">
    <property type="term" value="F:proton-transporting ATP synthase activity, rotational mechanism"/>
    <property type="evidence" value="ECO:0007669"/>
    <property type="project" value="UniProtKB-UniRule"/>
</dbReference>
<evidence type="ECO:0000313" key="9">
    <source>
        <dbReference type="Proteomes" id="UP000031552"/>
    </source>
</evidence>
<dbReference type="InterPro" id="IPR020781">
    <property type="entry name" value="ATPase_OSCP/d_CS"/>
</dbReference>
<dbReference type="GO" id="GO:0045259">
    <property type="term" value="C:proton-transporting ATP synthase complex"/>
    <property type="evidence" value="ECO:0007669"/>
    <property type="project" value="UniProtKB-KW"/>
</dbReference>
<comment type="similarity">
    <text evidence="7">Belongs to the ATPase delta chain family.</text>
</comment>
<comment type="function">
    <text evidence="7">F(1)F(0) ATP synthase produces ATP from ADP in the presence of a proton or sodium gradient. F-type ATPases consist of two structural domains, F(1) containing the extramembraneous catalytic core and F(0) containing the membrane proton channel, linked together by a central stalk and a peripheral stalk. During catalysis, ATP synthesis in the catalytic domain of F(1) is coupled via a rotary mechanism of the central stalk subunits to proton translocation.</text>
</comment>
<reference evidence="8" key="2">
    <citation type="submission" date="2014-09" db="EMBL/GenBank/DDBJ databases">
        <title>Criblamydia sequanensis harbors a mega-plasmid encoding arsenite resistance.</title>
        <authorList>
            <person name="Bertelli C."/>
            <person name="Goesmann A."/>
            <person name="Greub G."/>
        </authorList>
    </citation>
    <scope>NUCLEOTIDE SEQUENCE [LARGE SCALE GENOMIC DNA]</scope>
    <source>
        <strain evidence="8">CRIB-18</strain>
    </source>
</reference>
<dbReference type="RefSeq" id="WP_041016967.1">
    <property type="nucleotide sequence ID" value="NZ_CCEJ010000003.1"/>
</dbReference>
<gene>
    <name evidence="7 8" type="primary">atpH</name>
    <name evidence="8" type="ORF">CSEC_0651</name>
</gene>
<comment type="subcellular location">
    <subcellularLocation>
        <location evidence="7">Cell membrane</location>
        <topology evidence="7">Peripheral membrane protein</topology>
    </subcellularLocation>
    <subcellularLocation>
        <location evidence="1">Membrane</location>
    </subcellularLocation>
</comment>
<dbReference type="GO" id="GO:0005886">
    <property type="term" value="C:plasma membrane"/>
    <property type="evidence" value="ECO:0007669"/>
    <property type="project" value="UniProtKB-SubCell"/>
</dbReference>
<accession>A0A090DXE2</accession>
<dbReference type="InterPro" id="IPR000711">
    <property type="entry name" value="ATPase_OSCP/dsu"/>
</dbReference>
<keyword evidence="4 7" id="KW-0406">Ion transport</keyword>
<proteinExistence type="inferred from homology"/>
<evidence type="ECO:0000256" key="5">
    <source>
        <dbReference type="ARBA" id="ARBA00023136"/>
    </source>
</evidence>
<evidence type="ECO:0000313" key="8">
    <source>
        <dbReference type="EMBL" id="CDR33484.1"/>
    </source>
</evidence>